<dbReference type="InterPro" id="IPR005162">
    <property type="entry name" value="Retrotrans_gag_dom"/>
</dbReference>
<evidence type="ECO:0000313" key="2">
    <source>
        <dbReference type="EMBL" id="RDX92242.1"/>
    </source>
</evidence>
<evidence type="ECO:0000313" key="3">
    <source>
        <dbReference type="Proteomes" id="UP000257109"/>
    </source>
</evidence>
<reference evidence="2" key="1">
    <citation type="submission" date="2018-05" db="EMBL/GenBank/DDBJ databases">
        <title>Draft genome of Mucuna pruriens seed.</title>
        <authorList>
            <person name="Nnadi N.E."/>
            <person name="Vos R."/>
            <person name="Hasami M.H."/>
            <person name="Devisetty U.K."/>
            <person name="Aguiy J.C."/>
        </authorList>
    </citation>
    <scope>NUCLEOTIDE SEQUENCE [LARGE SCALE GENOMIC DNA]</scope>
    <source>
        <strain evidence="2">JCA_2017</strain>
    </source>
</reference>
<evidence type="ECO:0000259" key="1">
    <source>
        <dbReference type="Pfam" id="PF03732"/>
    </source>
</evidence>
<protein>
    <recommendedName>
        <fullName evidence="1">Retrotransposon gag domain-containing protein</fullName>
    </recommendedName>
</protein>
<comment type="caution">
    <text evidence="2">The sequence shown here is derived from an EMBL/GenBank/DDBJ whole genome shotgun (WGS) entry which is preliminary data.</text>
</comment>
<proteinExistence type="predicted"/>
<organism evidence="2 3">
    <name type="scientific">Mucuna pruriens</name>
    <name type="common">Velvet bean</name>
    <name type="synonym">Dolichos pruriens</name>
    <dbReference type="NCBI Taxonomy" id="157652"/>
    <lineage>
        <taxon>Eukaryota</taxon>
        <taxon>Viridiplantae</taxon>
        <taxon>Streptophyta</taxon>
        <taxon>Embryophyta</taxon>
        <taxon>Tracheophyta</taxon>
        <taxon>Spermatophyta</taxon>
        <taxon>Magnoliopsida</taxon>
        <taxon>eudicotyledons</taxon>
        <taxon>Gunneridae</taxon>
        <taxon>Pentapetalae</taxon>
        <taxon>rosids</taxon>
        <taxon>fabids</taxon>
        <taxon>Fabales</taxon>
        <taxon>Fabaceae</taxon>
        <taxon>Papilionoideae</taxon>
        <taxon>50 kb inversion clade</taxon>
        <taxon>NPAAA clade</taxon>
        <taxon>indigoferoid/millettioid clade</taxon>
        <taxon>Phaseoleae</taxon>
        <taxon>Mucuna</taxon>
    </lineage>
</organism>
<dbReference type="EMBL" id="QJKJ01004917">
    <property type="protein sequence ID" value="RDX92242.1"/>
    <property type="molecule type" value="Genomic_DNA"/>
</dbReference>
<feature type="non-terminal residue" evidence="2">
    <location>
        <position position="1"/>
    </location>
</feature>
<dbReference type="Pfam" id="PF03732">
    <property type="entry name" value="Retrotrans_gag"/>
    <property type="match status" value="1"/>
</dbReference>
<keyword evidence="3" id="KW-1185">Reference proteome</keyword>
<dbReference type="AlphaFoldDB" id="A0A371GNV3"/>
<name>A0A371GNV3_MUCPR</name>
<sequence>MTTLSTRSIRSFNNLATSFVSQFTPNKVKRLEVVDLFDIRQAKGESLKNYLARFNNAIVQHRGTIATISGGSIATARVSSSGRRRTRDVLTLQARGDATPFSVITFDEKDMKYMPSWLDEPIVVSVIAIEYKIERILID</sequence>
<feature type="domain" description="Retrotransposon gag" evidence="1">
    <location>
        <begin position="3"/>
        <end position="61"/>
    </location>
</feature>
<dbReference type="Proteomes" id="UP000257109">
    <property type="component" value="Unassembled WGS sequence"/>
</dbReference>
<gene>
    <name evidence="2" type="ORF">CR513_25660</name>
</gene>
<accession>A0A371GNV3</accession>